<organism evidence="2 3">
    <name type="scientific">Chryseobacterium fistulae</name>
    <dbReference type="NCBI Taxonomy" id="2675058"/>
    <lineage>
        <taxon>Bacteria</taxon>
        <taxon>Pseudomonadati</taxon>
        <taxon>Bacteroidota</taxon>
        <taxon>Flavobacteriia</taxon>
        <taxon>Flavobacteriales</taxon>
        <taxon>Weeksellaceae</taxon>
        <taxon>Chryseobacterium group</taxon>
        <taxon>Chryseobacterium</taxon>
    </lineage>
</organism>
<accession>A0A6N4XRW8</accession>
<sequence>MEVECIHMNTLKYIEIYRNFIIEFETSIKKEYNISDSIYNYINILFERKGNLRKYEYIFHGAGCRIMSKGIICEYDFLDYDGNTKYQFSVWKLKTFIESFYDENIDQPALKESLDNVAINNKLKKLVIEGRIFDIYLT</sequence>
<dbReference type="InterPro" id="IPR054191">
    <property type="entry name" value="DUF6896"/>
</dbReference>
<dbReference type="EMBL" id="CACVBY010000052">
    <property type="protein sequence ID" value="CAA7389954.1"/>
    <property type="molecule type" value="Genomic_DNA"/>
</dbReference>
<dbReference type="AlphaFoldDB" id="A0A6N4XRW8"/>
<dbReference type="Proteomes" id="UP000445309">
    <property type="component" value="Unassembled WGS sequence"/>
</dbReference>
<name>A0A6N4XRW8_9FLAO</name>
<evidence type="ECO:0000259" key="1">
    <source>
        <dbReference type="Pfam" id="PF21837"/>
    </source>
</evidence>
<proteinExistence type="predicted"/>
<keyword evidence="3" id="KW-1185">Reference proteome</keyword>
<protein>
    <recommendedName>
        <fullName evidence="1">DUF6896 domain-containing protein</fullName>
    </recommendedName>
</protein>
<dbReference type="Pfam" id="PF21837">
    <property type="entry name" value="DUF6896"/>
    <property type="match status" value="1"/>
</dbReference>
<evidence type="ECO:0000313" key="2">
    <source>
        <dbReference type="EMBL" id="CAA7389954.1"/>
    </source>
</evidence>
<gene>
    <name evidence="2" type="ORF">CHRY9393_02250</name>
</gene>
<evidence type="ECO:0000313" key="3">
    <source>
        <dbReference type="Proteomes" id="UP000445309"/>
    </source>
</evidence>
<feature type="domain" description="DUF6896" evidence="1">
    <location>
        <begin position="11"/>
        <end position="126"/>
    </location>
</feature>
<reference evidence="2 3" key="1">
    <citation type="submission" date="2020-01" db="EMBL/GenBank/DDBJ databases">
        <authorList>
            <person name="Rodrigo-Torres L."/>
            <person name="Arahal R. D."/>
            <person name="Lucena T."/>
        </authorList>
    </citation>
    <scope>NUCLEOTIDE SEQUENCE [LARGE SCALE GENOMIC DNA]</scope>
    <source>
        <strain evidence="2 3">CECT 9393</strain>
    </source>
</reference>